<organism evidence="6 7">
    <name type="scientific">Roseburia inulinivorans</name>
    <dbReference type="NCBI Taxonomy" id="360807"/>
    <lineage>
        <taxon>Bacteria</taxon>
        <taxon>Bacillati</taxon>
        <taxon>Bacillota</taxon>
        <taxon>Clostridia</taxon>
        <taxon>Lachnospirales</taxon>
        <taxon>Lachnospiraceae</taxon>
        <taxon>Roseburia</taxon>
    </lineage>
</organism>
<dbReference type="SUPFAM" id="SSF46689">
    <property type="entry name" value="Homeodomain-like"/>
    <property type="match status" value="1"/>
</dbReference>
<gene>
    <name evidence="6" type="ORF">RIL183_26941</name>
</gene>
<feature type="domain" description="HTH rpiR-type" evidence="4">
    <location>
        <begin position="6"/>
        <end position="81"/>
    </location>
</feature>
<dbReference type="SUPFAM" id="SSF53697">
    <property type="entry name" value="SIS domain"/>
    <property type="match status" value="1"/>
</dbReference>
<keyword evidence="1" id="KW-0805">Transcription regulation</keyword>
<evidence type="ECO:0000313" key="7">
    <source>
        <dbReference type="Proteomes" id="UP000049828"/>
    </source>
</evidence>
<dbReference type="InterPro" id="IPR035472">
    <property type="entry name" value="RpiR-like_SIS"/>
</dbReference>
<dbReference type="PROSITE" id="PS51464">
    <property type="entry name" value="SIS"/>
    <property type="match status" value="1"/>
</dbReference>
<dbReference type="PANTHER" id="PTHR30514">
    <property type="entry name" value="GLUCOKINASE"/>
    <property type="match status" value="1"/>
</dbReference>
<dbReference type="Gene3D" id="3.40.50.10490">
    <property type="entry name" value="Glucose-6-phosphate isomerase like protein, domain 1"/>
    <property type="match status" value="1"/>
</dbReference>
<evidence type="ECO:0000259" key="4">
    <source>
        <dbReference type="PROSITE" id="PS51071"/>
    </source>
</evidence>
<dbReference type="InterPro" id="IPR001347">
    <property type="entry name" value="SIS_dom"/>
</dbReference>
<dbReference type="InterPro" id="IPR036388">
    <property type="entry name" value="WH-like_DNA-bd_sf"/>
</dbReference>
<reference evidence="7" key="1">
    <citation type="submission" date="2015-05" db="EMBL/GenBank/DDBJ databases">
        <authorList>
            <consortium name="Pathogen Informatics"/>
        </authorList>
    </citation>
    <scope>NUCLEOTIDE SEQUENCE [LARGE SCALE GENOMIC DNA]</scope>
    <source>
        <strain evidence="7">L1-83</strain>
    </source>
</reference>
<dbReference type="PROSITE" id="PS51071">
    <property type="entry name" value="HTH_RPIR"/>
    <property type="match status" value="1"/>
</dbReference>
<dbReference type="InterPro" id="IPR046348">
    <property type="entry name" value="SIS_dom_sf"/>
</dbReference>
<evidence type="ECO:0000259" key="5">
    <source>
        <dbReference type="PROSITE" id="PS51464"/>
    </source>
</evidence>
<dbReference type="PANTHER" id="PTHR30514:SF21">
    <property type="entry name" value="RPIR-FAMILY TRANSCRIPTIONAL REGULATOR"/>
    <property type="match status" value="1"/>
</dbReference>
<keyword evidence="3" id="KW-0804">Transcription</keyword>
<dbReference type="AlphaFoldDB" id="A0A0M6WT54"/>
<dbReference type="InterPro" id="IPR009057">
    <property type="entry name" value="Homeodomain-like_sf"/>
</dbReference>
<evidence type="ECO:0000256" key="2">
    <source>
        <dbReference type="ARBA" id="ARBA00023125"/>
    </source>
</evidence>
<keyword evidence="2" id="KW-0238">DNA-binding</keyword>
<dbReference type="RefSeq" id="WP_021924086.1">
    <property type="nucleotide sequence ID" value="NZ_CVRS01000083.1"/>
</dbReference>
<dbReference type="InterPro" id="IPR000281">
    <property type="entry name" value="HTH_RpiR"/>
</dbReference>
<accession>A0A0M6WT54</accession>
<evidence type="ECO:0000256" key="1">
    <source>
        <dbReference type="ARBA" id="ARBA00023015"/>
    </source>
</evidence>
<feature type="domain" description="SIS" evidence="5">
    <location>
        <begin position="121"/>
        <end position="261"/>
    </location>
</feature>
<dbReference type="Proteomes" id="UP000049828">
    <property type="component" value="Unassembled WGS sequence"/>
</dbReference>
<dbReference type="InterPro" id="IPR047640">
    <property type="entry name" value="RpiR-like"/>
</dbReference>
<evidence type="ECO:0008006" key="8">
    <source>
        <dbReference type="Google" id="ProtNLM"/>
    </source>
</evidence>
<dbReference type="GO" id="GO:0097367">
    <property type="term" value="F:carbohydrate derivative binding"/>
    <property type="evidence" value="ECO:0007669"/>
    <property type="project" value="InterPro"/>
</dbReference>
<dbReference type="GO" id="GO:1901135">
    <property type="term" value="P:carbohydrate derivative metabolic process"/>
    <property type="evidence" value="ECO:0007669"/>
    <property type="project" value="InterPro"/>
</dbReference>
<name>A0A0M6WT54_9FIRM</name>
<dbReference type="CDD" id="cd05013">
    <property type="entry name" value="SIS_RpiR"/>
    <property type="match status" value="1"/>
</dbReference>
<evidence type="ECO:0000256" key="3">
    <source>
        <dbReference type="ARBA" id="ARBA00023163"/>
    </source>
</evidence>
<protein>
    <recommendedName>
        <fullName evidence="8">MurR/RpiR family transcriptional regulator</fullName>
    </recommendedName>
</protein>
<dbReference type="EMBL" id="CVRS01000083">
    <property type="protein sequence ID" value="CRL40628.1"/>
    <property type="molecule type" value="Genomic_DNA"/>
</dbReference>
<proteinExistence type="predicted"/>
<evidence type="ECO:0000313" key="6">
    <source>
        <dbReference type="EMBL" id="CRL40628.1"/>
    </source>
</evidence>
<dbReference type="GO" id="GO:0003700">
    <property type="term" value="F:DNA-binding transcription factor activity"/>
    <property type="evidence" value="ECO:0007669"/>
    <property type="project" value="InterPro"/>
</dbReference>
<sequence length="286" mass="32495">MIYYQNETKQNMFNSYNNMTPVERSIADFFLSNTEKMDFSSKNISKRLYVSEAALSRFSKKCGYKGYRELIFSYEKDLENDIPKEDIEPDISSFTKKIKGSYASILQEEFGLLNEKQIRKVVEKLENARKIYIFGIGSPGLIAKEFQQRFIRIGLPMEAVTDAQLMQMCAALTDEETLVIAISLSGKTKEVNNSVRIAKKKGASVVYITTNENAETAECCDELIRVAGTKNAEAGNMVSPQFSLLMLLDVLFAYYFANNTYYKVKKYKETMSAVQGNAELMEEESS</sequence>
<keyword evidence="7" id="KW-1185">Reference proteome</keyword>
<dbReference type="OrthoDB" id="9762536at2"/>
<dbReference type="GO" id="GO:0003677">
    <property type="term" value="F:DNA binding"/>
    <property type="evidence" value="ECO:0007669"/>
    <property type="project" value="UniProtKB-KW"/>
</dbReference>
<dbReference type="Pfam" id="PF01380">
    <property type="entry name" value="SIS"/>
    <property type="match status" value="1"/>
</dbReference>
<dbReference type="Pfam" id="PF01418">
    <property type="entry name" value="HTH_6"/>
    <property type="match status" value="1"/>
</dbReference>
<dbReference type="Gene3D" id="1.10.10.10">
    <property type="entry name" value="Winged helix-like DNA-binding domain superfamily/Winged helix DNA-binding domain"/>
    <property type="match status" value="1"/>
</dbReference>